<evidence type="ECO:0000313" key="1">
    <source>
        <dbReference type="EMBL" id="GFS31061.1"/>
    </source>
</evidence>
<proteinExistence type="predicted"/>
<evidence type="ECO:0000313" key="2">
    <source>
        <dbReference type="Proteomes" id="UP000887013"/>
    </source>
</evidence>
<comment type="caution">
    <text evidence="1">The sequence shown here is derived from an EMBL/GenBank/DDBJ whole genome shotgun (WGS) entry which is preliminary data.</text>
</comment>
<dbReference type="AlphaFoldDB" id="A0A8X6K8C8"/>
<sequence length="105" mass="12550">MKGTERRKSKTCYIRSNSLIPYLSVETVLSWYTFSVTACTLEKISMKKKKEKYVEYINSIDLRKGVLTTKHATLESLPLRKRFEENEREFLKSVWEIRKFVVNDY</sequence>
<keyword evidence="2" id="KW-1185">Reference proteome</keyword>
<reference evidence="1" key="1">
    <citation type="submission" date="2020-08" db="EMBL/GenBank/DDBJ databases">
        <title>Multicomponent nature underlies the extraordinary mechanical properties of spider dragline silk.</title>
        <authorList>
            <person name="Kono N."/>
            <person name="Nakamura H."/>
            <person name="Mori M."/>
            <person name="Yoshida Y."/>
            <person name="Ohtoshi R."/>
            <person name="Malay A.D."/>
            <person name="Moran D.A.P."/>
            <person name="Tomita M."/>
            <person name="Numata K."/>
            <person name="Arakawa K."/>
        </authorList>
    </citation>
    <scope>NUCLEOTIDE SEQUENCE</scope>
</reference>
<dbReference type="EMBL" id="BMAW01087696">
    <property type="protein sequence ID" value="GFS31061.1"/>
    <property type="molecule type" value="Genomic_DNA"/>
</dbReference>
<protein>
    <submittedName>
        <fullName evidence="1">Uncharacterized protein</fullName>
    </submittedName>
</protein>
<name>A0A8X6K8C8_NEPPI</name>
<organism evidence="1 2">
    <name type="scientific">Nephila pilipes</name>
    <name type="common">Giant wood spider</name>
    <name type="synonym">Nephila maculata</name>
    <dbReference type="NCBI Taxonomy" id="299642"/>
    <lineage>
        <taxon>Eukaryota</taxon>
        <taxon>Metazoa</taxon>
        <taxon>Ecdysozoa</taxon>
        <taxon>Arthropoda</taxon>
        <taxon>Chelicerata</taxon>
        <taxon>Arachnida</taxon>
        <taxon>Araneae</taxon>
        <taxon>Araneomorphae</taxon>
        <taxon>Entelegynae</taxon>
        <taxon>Araneoidea</taxon>
        <taxon>Nephilidae</taxon>
        <taxon>Nephila</taxon>
    </lineage>
</organism>
<gene>
    <name evidence="1" type="ORF">NPIL_465691</name>
</gene>
<dbReference type="Proteomes" id="UP000887013">
    <property type="component" value="Unassembled WGS sequence"/>
</dbReference>
<accession>A0A8X6K8C8</accession>